<proteinExistence type="predicted"/>
<evidence type="ECO:0000256" key="1">
    <source>
        <dbReference type="SAM" id="MobiDB-lite"/>
    </source>
</evidence>
<keyword evidence="3" id="KW-1185">Reference proteome</keyword>
<comment type="caution">
    <text evidence="2">The sequence shown here is derived from an EMBL/GenBank/DDBJ whole genome shotgun (WGS) entry which is preliminary data.</text>
</comment>
<dbReference type="EMBL" id="NJEU01002246">
    <property type="protein sequence ID" value="PHH58418.1"/>
    <property type="molecule type" value="Genomic_DNA"/>
</dbReference>
<evidence type="ECO:0000313" key="2">
    <source>
        <dbReference type="EMBL" id="PHH58418.1"/>
    </source>
</evidence>
<evidence type="ECO:0000313" key="3">
    <source>
        <dbReference type="Proteomes" id="UP000224854"/>
    </source>
</evidence>
<accession>A0A2C5XDC4</accession>
<feature type="region of interest" description="Disordered" evidence="1">
    <location>
        <begin position="104"/>
        <end position="135"/>
    </location>
</feature>
<reference evidence="2 3" key="1">
    <citation type="submission" date="2017-06" db="EMBL/GenBank/DDBJ databases">
        <title>Ant-infecting Ophiocordyceps genomes reveal a high diversity of potential behavioral manipulation genes and a possible major role for enterotoxins.</title>
        <authorList>
            <person name="De Bekker C."/>
            <person name="Evans H.C."/>
            <person name="Brachmann A."/>
            <person name="Hughes D.P."/>
        </authorList>
    </citation>
    <scope>NUCLEOTIDE SEQUENCE [LARGE SCALE GENOMIC DNA]</scope>
    <source>
        <strain evidence="2 3">1348a</strain>
    </source>
</reference>
<feature type="compositionally biased region" description="Polar residues" evidence="1">
    <location>
        <begin position="124"/>
        <end position="135"/>
    </location>
</feature>
<gene>
    <name evidence="2" type="ORF">CDD82_3057</name>
</gene>
<sequence length="264" mass="29457">MEPHIHVGAHLHLFRHIAVEAEHNRFSDSTRTAMANAIRVFMPRPEAPAVGEKRKGRDGEEAVQPNLRTLTIRVAPRWVSPVVLEQDDAADESDSNEMSLIAFDPSVSDHDGEDDGEHGSDGGQDSNSIDAQDTSGVQPSHFTFVDFFAQDSPVVEAIKAVVSRFVRIELMSQFQVGSSTKLGCCMTMDRYYQMPIKPHTDPWRRDIQMRRQRRLKEAAFGIAMQNLGESVSRFCANHFQAKTSGVAAVSGWHGFHESSSDYED</sequence>
<name>A0A2C5XDC4_9HYPO</name>
<organism evidence="2 3">
    <name type="scientific">Ophiocordyceps australis</name>
    <dbReference type="NCBI Taxonomy" id="1399860"/>
    <lineage>
        <taxon>Eukaryota</taxon>
        <taxon>Fungi</taxon>
        <taxon>Dikarya</taxon>
        <taxon>Ascomycota</taxon>
        <taxon>Pezizomycotina</taxon>
        <taxon>Sordariomycetes</taxon>
        <taxon>Hypocreomycetidae</taxon>
        <taxon>Hypocreales</taxon>
        <taxon>Ophiocordycipitaceae</taxon>
        <taxon>Ophiocordyceps</taxon>
    </lineage>
</organism>
<dbReference type="Proteomes" id="UP000224854">
    <property type="component" value="Unassembled WGS sequence"/>
</dbReference>
<dbReference type="OrthoDB" id="5413827at2759"/>
<protein>
    <submittedName>
        <fullName evidence="2">Uncharacterized protein</fullName>
    </submittedName>
</protein>
<dbReference type="AlphaFoldDB" id="A0A2C5XDC4"/>